<gene>
    <name evidence="2" type="ORF">AB6D66_18695</name>
</gene>
<sequence length="71" mass="8278">MTESEALKYHLNWVRSERSRLLKQCDWTQAGDSPLSDVDKAEWAEYRQELRDLPNGITDITPFEWPSKPAA</sequence>
<evidence type="ECO:0000313" key="2">
    <source>
        <dbReference type="EMBL" id="MEZ8723107.1"/>
    </source>
</evidence>
<accession>A0ABV4N154</accession>
<dbReference type="RefSeq" id="WP_372125182.1">
    <property type="nucleotide sequence ID" value="NZ_JBFSSG010000053.1"/>
</dbReference>
<dbReference type="Proteomes" id="UP001570071">
    <property type="component" value="Unassembled WGS sequence"/>
</dbReference>
<dbReference type="InterPro" id="IPR031893">
    <property type="entry name" value="Phage_tail_APC"/>
</dbReference>
<evidence type="ECO:0000259" key="1">
    <source>
        <dbReference type="Pfam" id="PF16778"/>
    </source>
</evidence>
<dbReference type="Gene3D" id="6.10.140.1310">
    <property type="match status" value="1"/>
</dbReference>
<reference evidence="2 3" key="1">
    <citation type="journal article" date="2024" name="ISME J.">
        <title>Tailless and filamentous prophages are predominant in marine Vibrio.</title>
        <authorList>
            <person name="Steensen K."/>
            <person name="Seneca J."/>
            <person name="Bartlau N."/>
            <person name="Yu X.A."/>
            <person name="Hussain F.A."/>
            <person name="Polz M.F."/>
        </authorList>
    </citation>
    <scope>NUCLEOTIDE SEQUENCE [LARGE SCALE GENOMIC DNA]</scope>
    <source>
        <strain evidence="2 3">10N.239.312.F12</strain>
    </source>
</reference>
<proteinExistence type="predicted"/>
<dbReference type="Pfam" id="PF16778">
    <property type="entry name" value="Phage_tail_APC"/>
    <property type="match status" value="1"/>
</dbReference>
<name>A0ABV4N154_9VIBR</name>
<organism evidence="2 3">
    <name type="scientific">Vibrio pomeroyi</name>
    <dbReference type="NCBI Taxonomy" id="198832"/>
    <lineage>
        <taxon>Bacteria</taxon>
        <taxon>Pseudomonadati</taxon>
        <taxon>Pseudomonadota</taxon>
        <taxon>Gammaproteobacteria</taxon>
        <taxon>Vibrionales</taxon>
        <taxon>Vibrionaceae</taxon>
        <taxon>Vibrio</taxon>
    </lineage>
</organism>
<keyword evidence="3" id="KW-1185">Reference proteome</keyword>
<protein>
    <submittedName>
        <fullName evidence="2">Tail fiber assembly protein</fullName>
    </submittedName>
</protein>
<comment type="caution">
    <text evidence="2">The sequence shown here is derived from an EMBL/GenBank/DDBJ whole genome shotgun (WGS) entry which is preliminary data.</text>
</comment>
<dbReference type="EMBL" id="JBFSSG010000053">
    <property type="protein sequence ID" value="MEZ8723107.1"/>
    <property type="molecule type" value="Genomic_DNA"/>
</dbReference>
<feature type="domain" description="Phage tail assembly chaperone-like" evidence="1">
    <location>
        <begin position="14"/>
        <end position="70"/>
    </location>
</feature>
<evidence type="ECO:0000313" key="3">
    <source>
        <dbReference type="Proteomes" id="UP001570071"/>
    </source>
</evidence>